<dbReference type="EMBL" id="LSQZ01000062">
    <property type="protein sequence ID" value="KXI11872.1"/>
    <property type="molecule type" value="Genomic_DNA"/>
</dbReference>
<dbReference type="STRING" id="1261.HMPREF3195_01196"/>
<dbReference type="AlphaFoldDB" id="A0A135YR30"/>
<dbReference type="Proteomes" id="UP000070326">
    <property type="component" value="Unassembled WGS sequence"/>
</dbReference>
<organism evidence="1 2">
    <name type="scientific">Peptostreptococcus anaerobius</name>
    <dbReference type="NCBI Taxonomy" id="1261"/>
    <lineage>
        <taxon>Bacteria</taxon>
        <taxon>Bacillati</taxon>
        <taxon>Bacillota</taxon>
        <taxon>Clostridia</taxon>
        <taxon>Peptostreptococcales</taxon>
        <taxon>Peptostreptococcaceae</taxon>
        <taxon>Peptostreptococcus</taxon>
    </lineage>
</organism>
<evidence type="ECO:0000313" key="1">
    <source>
        <dbReference type="EMBL" id="KXI11872.1"/>
    </source>
</evidence>
<dbReference type="InterPro" id="IPR024131">
    <property type="entry name" value="UPF0489"/>
</dbReference>
<dbReference type="Pfam" id="PF12640">
    <property type="entry name" value="UPF0489"/>
    <property type="match status" value="1"/>
</dbReference>
<protein>
    <submittedName>
        <fullName evidence="1">Uncharacterized protein</fullName>
    </submittedName>
</protein>
<evidence type="ECO:0000313" key="2">
    <source>
        <dbReference type="Proteomes" id="UP000070326"/>
    </source>
</evidence>
<dbReference type="PATRIC" id="fig|1261.5.peg.1198"/>
<comment type="caution">
    <text evidence="1">The sequence shown here is derived from an EMBL/GenBank/DDBJ whole genome shotgun (WGS) entry which is preliminary data.</text>
</comment>
<sequence length="232" mass="27075">MYGGFWIEKPVGNNKFSYEARLNKKIYVPEIIVSDLDGVKLAQHPSFIELEEGEEKICRGLDKIYKLECKEVGDKEVYLFDNHNHSFYFWAKGLKEGKFDRGIDLVHIDQHKDTRVPDNYEVDFEDLVDVARYTTEVLNVGSFIKPAMEKGIFKNLYIIDSTYSMSGKRPEGYILDLDLDFFSEDMDYIGFDERLECVIGYVKNTDFITIATSPYFIDQKRAIEVLKMIFSR</sequence>
<dbReference type="eggNOG" id="ENOG502ZR5C">
    <property type="taxonomic scope" value="Bacteria"/>
</dbReference>
<accession>A0A135YR30</accession>
<name>A0A135YR30_9FIRM</name>
<dbReference type="RefSeq" id="WP_061101843.1">
    <property type="nucleotide sequence ID" value="NZ_KQ961826.1"/>
</dbReference>
<gene>
    <name evidence="1" type="ORF">HMPREF3195_01196</name>
</gene>
<proteinExistence type="predicted"/>
<reference evidence="1 2" key="1">
    <citation type="submission" date="2016-02" db="EMBL/GenBank/DDBJ databases">
        <authorList>
            <person name="Wen L."/>
            <person name="He K."/>
            <person name="Yang H."/>
        </authorList>
    </citation>
    <scope>NUCLEOTIDE SEQUENCE [LARGE SCALE GENOMIC DNA]</scope>
    <source>
        <strain evidence="1 2">MJR8628A</strain>
    </source>
</reference>